<organism evidence="1 2">
    <name type="scientific">Crinalium epipsammum PCC 9333</name>
    <dbReference type="NCBI Taxonomy" id="1173022"/>
    <lineage>
        <taxon>Bacteria</taxon>
        <taxon>Bacillati</taxon>
        <taxon>Cyanobacteriota</taxon>
        <taxon>Cyanophyceae</taxon>
        <taxon>Gomontiellales</taxon>
        <taxon>Gomontiellaceae</taxon>
        <taxon>Crinalium</taxon>
    </lineage>
</organism>
<gene>
    <name evidence="1" type="ORF">Cri9333_0646</name>
</gene>
<dbReference type="RefSeq" id="WP_015201722.1">
    <property type="nucleotide sequence ID" value="NC_019753.1"/>
</dbReference>
<evidence type="ECO:0000313" key="2">
    <source>
        <dbReference type="Proteomes" id="UP000010472"/>
    </source>
</evidence>
<proteinExistence type="predicted"/>
<accession>K9VU22</accession>
<dbReference type="Proteomes" id="UP000010472">
    <property type="component" value="Chromosome"/>
</dbReference>
<name>K9VU22_9CYAN</name>
<dbReference type="STRING" id="1173022.Cri9333_0646"/>
<reference evidence="1 2" key="1">
    <citation type="submission" date="2012-06" db="EMBL/GenBank/DDBJ databases">
        <title>Finished chromosome of genome of Crinalium epipsammum PCC 9333.</title>
        <authorList>
            <consortium name="US DOE Joint Genome Institute"/>
            <person name="Gugger M."/>
            <person name="Coursin T."/>
            <person name="Rippka R."/>
            <person name="Tandeau De Marsac N."/>
            <person name="Huntemann M."/>
            <person name="Wei C.-L."/>
            <person name="Han J."/>
            <person name="Detter J.C."/>
            <person name="Han C."/>
            <person name="Tapia R."/>
            <person name="Davenport K."/>
            <person name="Daligault H."/>
            <person name="Erkkila T."/>
            <person name="Gu W."/>
            <person name="Munk A.C.C."/>
            <person name="Teshima H."/>
            <person name="Xu Y."/>
            <person name="Chain P."/>
            <person name="Chen A."/>
            <person name="Krypides N."/>
            <person name="Mavromatis K."/>
            <person name="Markowitz V."/>
            <person name="Szeto E."/>
            <person name="Ivanova N."/>
            <person name="Mikhailova N."/>
            <person name="Ovchinnikova G."/>
            <person name="Pagani I."/>
            <person name="Pati A."/>
            <person name="Goodwin L."/>
            <person name="Peters L."/>
            <person name="Pitluck S."/>
            <person name="Woyke T."/>
            <person name="Kerfeld C."/>
        </authorList>
    </citation>
    <scope>NUCLEOTIDE SEQUENCE [LARGE SCALE GENOMIC DNA]</scope>
    <source>
        <strain evidence="1 2">PCC 9333</strain>
    </source>
</reference>
<dbReference type="EMBL" id="CP003620">
    <property type="protein sequence ID" value="AFZ11588.1"/>
    <property type="molecule type" value="Genomic_DNA"/>
</dbReference>
<sequence length="79" mass="8747">MKYFHHVLNGTKERAGVPQFQIYQKLNPSQSQLDAAIVLASQQGFIKINALSIVRKGIEVDLDGAMLTTAYLEISQKGN</sequence>
<dbReference type="HOGENOM" id="CLU_2600157_0_0_3"/>
<keyword evidence="2" id="KW-1185">Reference proteome</keyword>
<evidence type="ECO:0000313" key="1">
    <source>
        <dbReference type="EMBL" id="AFZ11588.1"/>
    </source>
</evidence>
<protein>
    <submittedName>
        <fullName evidence="1">Uncharacterized protein</fullName>
    </submittedName>
</protein>
<dbReference type="AlphaFoldDB" id="K9VU22"/>
<dbReference type="KEGG" id="cep:Cri9333_0646"/>